<feature type="region of interest" description="Disordered" evidence="1">
    <location>
        <begin position="1"/>
        <end position="24"/>
    </location>
</feature>
<gene>
    <name evidence="2" type="ORF">A2U01_0009078</name>
</gene>
<dbReference type="EMBL" id="LXQA010013690">
    <property type="protein sequence ID" value="MCH88195.1"/>
    <property type="molecule type" value="Genomic_DNA"/>
</dbReference>
<name>A0A392MM79_9FABA</name>
<protein>
    <submittedName>
        <fullName evidence="2">Uncharacterized protein</fullName>
    </submittedName>
</protein>
<dbReference type="AlphaFoldDB" id="A0A392MM79"/>
<evidence type="ECO:0000313" key="2">
    <source>
        <dbReference type="EMBL" id="MCH88195.1"/>
    </source>
</evidence>
<accession>A0A392MM79</accession>
<evidence type="ECO:0000256" key="1">
    <source>
        <dbReference type="SAM" id="MobiDB-lite"/>
    </source>
</evidence>
<sequence>FVLSTKMENKISGEITDDGGSPVDEKEQIEGVETDIGSLVEISGEITDGGGSPVHEKEQIEGAETDIGSSSEAFGISFPRLNTIVNSVEANADIKSRQRKEFDNRFFENYEDVSVQRTMIHVLSFLAPIVFFFL</sequence>
<organism evidence="2 3">
    <name type="scientific">Trifolium medium</name>
    <dbReference type="NCBI Taxonomy" id="97028"/>
    <lineage>
        <taxon>Eukaryota</taxon>
        <taxon>Viridiplantae</taxon>
        <taxon>Streptophyta</taxon>
        <taxon>Embryophyta</taxon>
        <taxon>Tracheophyta</taxon>
        <taxon>Spermatophyta</taxon>
        <taxon>Magnoliopsida</taxon>
        <taxon>eudicotyledons</taxon>
        <taxon>Gunneridae</taxon>
        <taxon>Pentapetalae</taxon>
        <taxon>rosids</taxon>
        <taxon>fabids</taxon>
        <taxon>Fabales</taxon>
        <taxon>Fabaceae</taxon>
        <taxon>Papilionoideae</taxon>
        <taxon>50 kb inversion clade</taxon>
        <taxon>NPAAA clade</taxon>
        <taxon>Hologalegina</taxon>
        <taxon>IRL clade</taxon>
        <taxon>Trifolieae</taxon>
        <taxon>Trifolium</taxon>
    </lineage>
</organism>
<keyword evidence="3" id="KW-1185">Reference proteome</keyword>
<feature type="non-terminal residue" evidence="2">
    <location>
        <position position="1"/>
    </location>
</feature>
<dbReference type="Proteomes" id="UP000265520">
    <property type="component" value="Unassembled WGS sequence"/>
</dbReference>
<comment type="caution">
    <text evidence="2">The sequence shown here is derived from an EMBL/GenBank/DDBJ whole genome shotgun (WGS) entry which is preliminary data.</text>
</comment>
<evidence type="ECO:0000313" key="3">
    <source>
        <dbReference type="Proteomes" id="UP000265520"/>
    </source>
</evidence>
<reference evidence="2 3" key="1">
    <citation type="journal article" date="2018" name="Front. Plant Sci.">
        <title>Red Clover (Trifolium pratense) and Zigzag Clover (T. medium) - A Picture of Genomic Similarities and Differences.</title>
        <authorList>
            <person name="Dluhosova J."/>
            <person name="Istvanek J."/>
            <person name="Nedelnik J."/>
            <person name="Repkova J."/>
        </authorList>
    </citation>
    <scope>NUCLEOTIDE SEQUENCE [LARGE SCALE GENOMIC DNA]</scope>
    <source>
        <strain evidence="3">cv. 10/8</strain>
        <tissue evidence="2">Leaf</tissue>
    </source>
</reference>
<proteinExistence type="predicted"/>